<name>A0A224XCQ2_9LACT</name>
<sequence>MNANYFFMIAIFLLLVFLDYMFSVNINIFIILISAVLLCLLIKSIMKRLK</sequence>
<keyword evidence="3" id="KW-1185">Reference proteome</keyword>
<dbReference type="AlphaFoldDB" id="A0A224XCQ2"/>
<dbReference type="EMBL" id="BEDT01000002">
    <property type="protein sequence ID" value="GAX47403.1"/>
    <property type="molecule type" value="Genomic_DNA"/>
</dbReference>
<evidence type="ECO:0000256" key="1">
    <source>
        <dbReference type="SAM" id="Phobius"/>
    </source>
</evidence>
<feature type="transmembrane region" description="Helical" evidence="1">
    <location>
        <begin position="28"/>
        <end position="46"/>
    </location>
</feature>
<protein>
    <submittedName>
        <fullName evidence="2">Uncharacterized protein</fullName>
    </submittedName>
</protein>
<dbReference type="Proteomes" id="UP000218689">
    <property type="component" value="Unassembled WGS sequence"/>
</dbReference>
<keyword evidence="1" id="KW-0812">Transmembrane</keyword>
<reference evidence="3" key="1">
    <citation type="submission" date="2017-08" db="EMBL/GenBank/DDBJ databases">
        <title>Draft genome sequence of Lactococcus sp. strain Rs-Y01, isolated from the gut of the lower termite Reticulitermes speratus.</title>
        <authorList>
            <person name="Ohkuma M."/>
            <person name="Yuki M."/>
        </authorList>
    </citation>
    <scope>NUCLEOTIDE SEQUENCE [LARGE SCALE GENOMIC DNA]</scope>
    <source>
        <strain evidence="3">Rs-Y01</strain>
    </source>
</reference>
<evidence type="ECO:0000313" key="3">
    <source>
        <dbReference type="Proteomes" id="UP000218689"/>
    </source>
</evidence>
<organism evidence="2 3">
    <name type="scientific">Pseudolactococcus reticulitermitis</name>
    <dbReference type="NCBI Taxonomy" id="2025039"/>
    <lineage>
        <taxon>Bacteria</taxon>
        <taxon>Bacillati</taxon>
        <taxon>Bacillota</taxon>
        <taxon>Bacilli</taxon>
        <taxon>Lactobacillales</taxon>
        <taxon>Streptococcaceae</taxon>
        <taxon>Pseudolactococcus</taxon>
    </lineage>
</organism>
<keyword evidence="1" id="KW-1133">Transmembrane helix</keyword>
<gene>
    <name evidence="2" type="ORF">RsY01_1003</name>
</gene>
<proteinExistence type="predicted"/>
<accession>A0A224XCQ2</accession>
<comment type="caution">
    <text evidence="2">The sequence shown here is derived from an EMBL/GenBank/DDBJ whole genome shotgun (WGS) entry which is preliminary data.</text>
</comment>
<keyword evidence="1" id="KW-0472">Membrane</keyword>
<evidence type="ECO:0000313" key="2">
    <source>
        <dbReference type="EMBL" id="GAX47403.1"/>
    </source>
</evidence>